<dbReference type="AlphaFoldDB" id="A0AAF1K2A8"/>
<name>A0AAF1K2A8_9HYPH</name>
<dbReference type="Pfam" id="PF01575">
    <property type="entry name" value="MaoC_dehydratas"/>
    <property type="match status" value="1"/>
</dbReference>
<dbReference type="KEGG" id="rtu:PR017_10110"/>
<gene>
    <name evidence="2" type="ORF">PR017_10110</name>
</gene>
<dbReference type="EMBL" id="CP117255">
    <property type="protein sequence ID" value="WFR94199.1"/>
    <property type="molecule type" value="Genomic_DNA"/>
</dbReference>
<dbReference type="Gene3D" id="3.10.129.10">
    <property type="entry name" value="Hotdog Thioesterase"/>
    <property type="match status" value="1"/>
</dbReference>
<dbReference type="InterPro" id="IPR029069">
    <property type="entry name" value="HotDog_dom_sf"/>
</dbReference>
<dbReference type="RefSeq" id="WP_111222693.1">
    <property type="nucleotide sequence ID" value="NZ_CP117255.1"/>
</dbReference>
<dbReference type="Proteomes" id="UP000249499">
    <property type="component" value="Chromosome"/>
</dbReference>
<dbReference type="CDD" id="cd03454">
    <property type="entry name" value="YdeM"/>
    <property type="match status" value="1"/>
</dbReference>
<accession>A0AAF1K2A8</accession>
<sequence length="155" mass="17229">MTMAETYAIGLKVDIGTYTFDADRIVAYATRFDPQPFHVDPEAARQSLFGGLCASGWHSCSAWMKTFVAFWAEETARLESRGLTAPKLGPSPGFKNLQWLRPIFAGDTVRYSVTLLSSRSLASRPGWIINTILCEGENQDGIPVLRFESSVLEFE</sequence>
<keyword evidence="3" id="KW-1185">Reference proteome</keyword>
<feature type="domain" description="MaoC-like" evidence="1">
    <location>
        <begin position="16"/>
        <end position="117"/>
    </location>
</feature>
<evidence type="ECO:0000313" key="3">
    <source>
        <dbReference type="Proteomes" id="UP000249499"/>
    </source>
</evidence>
<organism evidence="2 3">
    <name type="scientific">Rhizobium tumorigenes</name>
    <dbReference type="NCBI Taxonomy" id="2041385"/>
    <lineage>
        <taxon>Bacteria</taxon>
        <taxon>Pseudomonadati</taxon>
        <taxon>Pseudomonadota</taxon>
        <taxon>Alphaproteobacteria</taxon>
        <taxon>Hyphomicrobiales</taxon>
        <taxon>Rhizobiaceae</taxon>
        <taxon>Rhizobium/Agrobacterium group</taxon>
        <taxon>Rhizobium</taxon>
    </lineage>
</organism>
<evidence type="ECO:0000259" key="1">
    <source>
        <dbReference type="Pfam" id="PF01575"/>
    </source>
</evidence>
<dbReference type="SUPFAM" id="SSF54637">
    <property type="entry name" value="Thioesterase/thiol ester dehydrase-isomerase"/>
    <property type="match status" value="1"/>
</dbReference>
<protein>
    <submittedName>
        <fullName evidence="2">MaoC family dehydratase</fullName>
    </submittedName>
</protein>
<proteinExistence type="predicted"/>
<reference evidence="3" key="2">
    <citation type="journal article" date="2023" name="MicrobiologyOpen">
        <title>Genomics of the tumorigenes clade of the family Rhizobiaceae and description of Rhizobium rhododendri sp. nov.</title>
        <authorList>
            <person name="Kuzmanovic N."/>
            <person name="diCenzo G.C."/>
            <person name="Bunk B."/>
            <person name="Sproeer C."/>
            <person name="Fruehling A."/>
            <person name="Neumann-Schaal M."/>
            <person name="Overmann J."/>
            <person name="Smalla K."/>
        </authorList>
    </citation>
    <scope>NUCLEOTIDE SEQUENCE [LARGE SCALE GENOMIC DNA]</scope>
    <source>
        <strain evidence="3">1078</strain>
    </source>
</reference>
<reference evidence="2 3" key="1">
    <citation type="journal article" date="2018" name="Sci. Rep.">
        <title>Rhizobium tumorigenes sp. nov., a novel plant tumorigenic bacterium isolated from cane gall tumors on thornless blackberry.</title>
        <authorList>
            <person name="Kuzmanovi N."/>
            <person name="Smalla K."/>
            <person name="Gronow S."/>
            <person name="PuBawska J."/>
        </authorList>
    </citation>
    <scope>NUCLEOTIDE SEQUENCE [LARGE SCALE GENOMIC DNA]</scope>
    <source>
        <strain evidence="2 3">1078</strain>
    </source>
</reference>
<dbReference type="InterPro" id="IPR002539">
    <property type="entry name" value="MaoC-like_dom"/>
</dbReference>
<evidence type="ECO:0000313" key="2">
    <source>
        <dbReference type="EMBL" id="WFR94199.1"/>
    </source>
</evidence>